<proteinExistence type="predicted"/>
<protein>
    <submittedName>
        <fullName evidence="1">Uncharacterized protein</fullName>
    </submittedName>
</protein>
<reference evidence="1" key="1">
    <citation type="submission" date="2022-06" db="EMBL/GenBank/DDBJ databases">
        <title>Fusarium solani species complex genomes reveal bases of compartmentalisation and animal pathogenesis.</title>
        <authorList>
            <person name="Tsai I.J."/>
        </authorList>
    </citation>
    <scope>NUCLEOTIDE SEQUENCE</scope>
    <source>
        <strain evidence="1">Fu6.1</strain>
    </source>
</reference>
<gene>
    <name evidence="1" type="ORF">NCS57_01191800</name>
</gene>
<dbReference type="Proteomes" id="UP001065298">
    <property type="component" value="Chromosome 10"/>
</dbReference>
<dbReference type="EMBL" id="CM046512">
    <property type="protein sequence ID" value="KAI8654464.1"/>
    <property type="molecule type" value="Genomic_DNA"/>
</dbReference>
<keyword evidence="2" id="KW-1185">Reference proteome</keyword>
<name>A0ACC0QGL5_9HYPO</name>
<evidence type="ECO:0000313" key="2">
    <source>
        <dbReference type="Proteomes" id="UP001065298"/>
    </source>
</evidence>
<organism evidence="1 2">
    <name type="scientific">Fusarium keratoplasticum</name>
    <dbReference type="NCBI Taxonomy" id="1328300"/>
    <lineage>
        <taxon>Eukaryota</taxon>
        <taxon>Fungi</taxon>
        <taxon>Dikarya</taxon>
        <taxon>Ascomycota</taxon>
        <taxon>Pezizomycotina</taxon>
        <taxon>Sordariomycetes</taxon>
        <taxon>Hypocreomycetidae</taxon>
        <taxon>Hypocreales</taxon>
        <taxon>Nectriaceae</taxon>
        <taxon>Fusarium</taxon>
        <taxon>Fusarium solani species complex</taxon>
    </lineage>
</organism>
<comment type="caution">
    <text evidence="1">The sequence shown here is derived from an EMBL/GenBank/DDBJ whole genome shotgun (WGS) entry which is preliminary data.</text>
</comment>
<evidence type="ECO:0000313" key="1">
    <source>
        <dbReference type="EMBL" id="KAI8654464.1"/>
    </source>
</evidence>
<accession>A0ACC0QGL5</accession>
<sequence length="490" mass="55250">MELFQVNQYSLLLLVSLLLSIGLVHKLYTVIHDPLSSIPGPWYSRWTELPLKYFWLTGQRTEYVHGLHQVFLCPIVRIGPQEVDVSEVASAKVIHRVGSGFPKSRFYQNVTSGSTINVFSTTDPNQHKALRRLLSSPLSDASLKSLELLIDRRVRLTIQKMKEEAEKRGAVDVFKWWLFMATDIIGELSFGDSFRMLEQGKKNQYILDLEGVALFTGLRTTFPSLFSLSIFLPLPLFRRAAAAGQRMRQYAEQSIQRYRTSLAADPTLAKSTLFTKLFDAGKEGLSDEQIRAEALGYIVAGSDTTANTLTYLLWSVCGRKEVKQALLKELQGLPEDFHDEHLRALPYLQQVIEETLRLYSAAPAALPREVPQAGADLAGFQIPGGVTVTTQAYSLHRDHVVFPEPEKFDPTRWATPTPEMKHAFMAFGGGSRVCLGMHLARMELRLATARFFHAFPHASRSNLEGMTDKDMMPRIYFLLAPQGKRCLIDI</sequence>